<dbReference type="EMBL" id="MSIE01000021">
    <property type="protein sequence ID" value="OLF17052.1"/>
    <property type="molecule type" value="Genomic_DNA"/>
</dbReference>
<dbReference type="RefSeq" id="WP_075125943.1">
    <property type="nucleotide sequence ID" value="NZ_MSIE01000021.1"/>
</dbReference>
<dbReference type="Gene3D" id="1.10.150.480">
    <property type="match status" value="1"/>
</dbReference>
<evidence type="ECO:0000256" key="1">
    <source>
        <dbReference type="SAM" id="MobiDB-lite"/>
    </source>
</evidence>
<dbReference type="NCBIfam" id="TIGR01167">
    <property type="entry name" value="LPXTG_anchor"/>
    <property type="match status" value="1"/>
</dbReference>
<dbReference type="InterPro" id="IPR023849">
    <property type="entry name" value="TQXA_dom"/>
</dbReference>
<gene>
    <name evidence="5" type="ORF">BU204_13220</name>
</gene>
<evidence type="ECO:0000313" key="5">
    <source>
        <dbReference type="EMBL" id="OLF17052.1"/>
    </source>
</evidence>
<evidence type="ECO:0000256" key="2">
    <source>
        <dbReference type="SAM" id="Phobius"/>
    </source>
</evidence>
<comment type="caution">
    <text evidence="5">The sequence shown here is derived from an EMBL/GenBank/DDBJ whole genome shotgun (WGS) entry which is preliminary data.</text>
</comment>
<feature type="signal peptide" evidence="3">
    <location>
        <begin position="1"/>
        <end position="34"/>
    </location>
</feature>
<feature type="region of interest" description="Disordered" evidence="1">
    <location>
        <begin position="325"/>
        <end position="375"/>
    </location>
</feature>
<feature type="chain" id="PRO_5010345028" description="Thioester domain-containing protein" evidence="3">
    <location>
        <begin position="35"/>
        <end position="412"/>
    </location>
</feature>
<dbReference type="InterPro" id="IPR013552">
    <property type="entry name" value="Thioester_dom"/>
</dbReference>
<dbReference type="AlphaFoldDB" id="A0A1Q8CRQ8"/>
<sequence>MPSRFQAARARVGALGAAVAVVATMTGGTLSASAEPASGMVAGETLGYHVNMGRGKLKDIITKVIGLQLSDGSKLGMYCVAIRTGLDPKQELVETPWAEFPEPGSAFNTNRDRINWILHNGFPATPRKQLAQTLRDRGVTLHGGLNPEEAITGTQAAIWHFSDGVEINRKNPLPVVGKKFDADVLALYDYLTGEDNVGIGDQPAPALEVAPEELSGEAGERIGPLTVSTTGEVTDLAAELPEGVRITDAEGDELGAEDIVDGTELYLDVPEDAAAGEVTVELAATAQVRTGRLFVSRNYAQKKSQPVIVAQVASTELSASATVTWTAAPPPSSTTSPPSSTTTPPSSTTAPTSSSTTTSATTTTSAAPVPQGRNDGGLATTGASVLAPVVIGLVLVGAGAGALLFLRRRRNA</sequence>
<evidence type="ECO:0000259" key="4">
    <source>
        <dbReference type="Pfam" id="PF08341"/>
    </source>
</evidence>
<name>A0A1Q8CRQ8_9PSEU</name>
<dbReference type="Pfam" id="PF08341">
    <property type="entry name" value="TED"/>
    <property type="match status" value="1"/>
</dbReference>
<keyword evidence="2" id="KW-0472">Membrane</keyword>
<feature type="transmembrane region" description="Helical" evidence="2">
    <location>
        <begin position="385"/>
        <end position="406"/>
    </location>
</feature>
<proteinExistence type="predicted"/>
<dbReference type="Proteomes" id="UP000185596">
    <property type="component" value="Unassembled WGS sequence"/>
</dbReference>
<protein>
    <recommendedName>
        <fullName evidence="4">Thioester domain-containing protein</fullName>
    </recommendedName>
</protein>
<feature type="domain" description="Thioester" evidence="4">
    <location>
        <begin position="77"/>
        <end position="196"/>
    </location>
</feature>
<keyword evidence="2" id="KW-0812">Transmembrane</keyword>
<evidence type="ECO:0000313" key="6">
    <source>
        <dbReference type="Proteomes" id="UP000185596"/>
    </source>
</evidence>
<dbReference type="OrthoDB" id="2676146at2"/>
<evidence type="ECO:0000256" key="3">
    <source>
        <dbReference type="SAM" id="SignalP"/>
    </source>
</evidence>
<accession>A0A1Q8CRQ8</accession>
<organism evidence="5 6">
    <name type="scientific">Actinophytocola xanthii</name>
    <dbReference type="NCBI Taxonomy" id="1912961"/>
    <lineage>
        <taxon>Bacteria</taxon>
        <taxon>Bacillati</taxon>
        <taxon>Actinomycetota</taxon>
        <taxon>Actinomycetes</taxon>
        <taxon>Pseudonocardiales</taxon>
        <taxon>Pseudonocardiaceae</taxon>
    </lineage>
</organism>
<keyword evidence="3" id="KW-0732">Signal</keyword>
<keyword evidence="6" id="KW-1185">Reference proteome</keyword>
<dbReference type="STRING" id="1912961.BU204_13220"/>
<keyword evidence="2" id="KW-1133">Transmembrane helix</keyword>
<dbReference type="NCBIfam" id="TIGR03934">
    <property type="entry name" value="TQXA_dom"/>
    <property type="match status" value="1"/>
</dbReference>
<reference evidence="5 6" key="1">
    <citation type="submission" date="2016-12" db="EMBL/GenBank/DDBJ databases">
        <title>The draft genome sequence of Actinophytocola sp. 11-183.</title>
        <authorList>
            <person name="Wang W."/>
            <person name="Yuan L."/>
        </authorList>
    </citation>
    <scope>NUCLEOTIDE SEQUENCE [LARGE SCALE GENOMIC DNA]</scope>
    <source>
        <strain evidence="5 6">11-183</strain>
    </source>
</reference>
<feature type="compositionally biased region" description="Low complexity" evidence="1">
    <location>
        <begin position="325"/>
        <end position="370"/>
    </location>
</feature>